<keyword evidence="5 8" id="KW-0646">Protease inhibitor</keyword>
<dbReference type="InterPro" id="IPR023549">
    <property type="entry name" value="Subtilisin_inhibitor"/>
</dbReference>
<dbReference type="RefSeq" id="WP_184721884.1">
    <property type="nucleotide sequence ID" value="NZ_JACHIW010000001.1"/>
</dbReference>
<dbReference type="SUPFAM" id="SSF55399">
    <property type="entry name" value="Subtilisin inhibitor"/>
    <property type="match status" value="1"/>
</dbReference>
<evidence type="ECO:0000259" key="10">
    <source>
        <dbReference type="Pfam" id="PF00720"/>
    </source>
</evidence>
<keyword evidence="7" id="KW-1015">Disulfide bond</keyword>
<keyword evidence="4" id="KW-0964">Secreted</keyword>
<evidence type="ECO:0000256" key="1">
    <source>
        <dbReference type="ARBA" id="ARBA00004613"/>
    </source>
</evidence>
<evidence type="ECO:0000256" key="8">
    <source>
        <dbReference type="RuleBase" id="RU003471"/>
    </source>
</evidence>
<dbReference type="PRINTS" id="PR00294">
    <property type="entry name" value="SSBTLNINHBTR"/>
</dbReference>
<dbReference type="Pfam" id="PF00720">
    <property type="entry name" value="SSI"/>
    <property type="match status" value="1"/>
</dbReference>
<comment type="subunit">
    <text evidence="3">Homodimer.</text>
</comment>
<name>A0A840Q6N0_9PSEU</name>
<evidence type="ECO:0000256" key="3">
    <source>
        <dbReference type="ARBA" id="ARBA00011738"/>
    </source>
</evidence>
<gene>
    <name evidence="11" type="ORF">BJ970_000017</name>
</gene>
<evidence type="ECO:0000256" key="5">
    <source>
        <dbReference type="ARBA" id="ARBA00022690"/>
    </source>
</evidence>
<evidence type="ECO:0000256" key="9">
    <source>
        <dbReference type="SAM" id="SignalP"/>
    </source>
</evidence>
<feature type="chain" id="PRO_5032715690" description="Subtilisin inhibitor domain-containing protein" evidence="9">
    <location>
        <begin position="28"/>
        <end position="132"/>
    </location>
</feature>
<evidence type="ECO:0000256" key="4">
    <source>
        <dbReference type="ARBA" id="ARBA00022525"/>
    </source>
</evidence>
<proteinExistence type="inferred from homology"/>
<sequence>MAALQFIGRLLVAGVLLSGGSQLPASAAPGPASRIILSSHEEGQSKPSVVTLTCDPAGGSHPNPADACAVLAEVSGEFNDIPKQSPDAICPMIWHPVDVTATGRWAGKPVNYSHTFGNDCIKQSELGVVFDF</sequence>
<organism evidence="11 12">
    <name type="scientific">Saccharopolyspora phatthalungensis</name>
    <dbReference type="NCBI Taxonomy" id="664693"/>
    <lineage>
        <taxon>Bacteria</taxon>
        <taxon>Bacillati</taxon>
        <taxon>Actinomycetota</taxon>
        <taxon>Actinomycetes</taxon>
        <taxon>Pseudonocardiales</taxon>
        <taxon>Pseudonocardiaceae</taxon>
        <taxon>Saccharopolyspora</taxon>
    </lineage>
</organism>
<dbReference type="AlphaFoldDB" id="A0A840Q6N0"/>
<feature type="domain" description="Subtilisin inhibitor" evidence="10">
    <location>
        <begin position="42"/>
        <end position="118"/>
    </location>
</feature>
<comment type="similarity">
    <text evidence="2 8">Belongs to the protease inhibitor I16 (SSI) family.</text>
</comment>
<accession>A0A840Q6N0</accession>
<protein>
    <recommendedName>
        <fullName evidence="10">Subtilisin inhibitor domain-containing protein</fullName>
    </recommendedName>
</protein>
<dbReference type="GO" id="GO:0005576">
    <property type="term" value="C:extracellular region"/>
    <property type="evidence" value="ECO:0007669"/>
    <property type="project" value="UniProtKB-SubCell"/>
</dbReference>
<dbReference type="GO" id="GO:0004867">
    <property type="term" value="F:serine-type endopeptidase inhibitor activity"/>
    <property type="evidence" value="ECO:0007669"/>
    <property type="project" value="UniProtKB-KW"/>
</dbReference>
<dbReference type="InterPro" id="IPR020054">
    <property type="entry name" value="Prot_inh_SSI_I16_CS"/>
</dbReference>
<keyword evidence="12" id="KW-1185">Reference proteome</keyword>
<comment type="caution">
    <text evidence="11">The sequence shown here is derived from an EMBL/GenBank/DDBJ whole genome shotgun (WGS) entry which is preliminary data.</text>
</comment>
<dbReference type="PROSITE" id="PS00999">
    <property type="entry name" value="SSI"/>
    <property type="match status" value="1"/>
</dbReference>
<evidence type="ECO:0000256" key="6">
    <source>
        <dbReference type="ARBA" id="ARBA00022900"/>
    </source>
</evidence>
<feature type="signal peptide" evidence="9">
    <location>
        <begin position="1"/>
        <end position="27"/>
    </location>
</feature>
<evidence type="ECO:0000256" key="7">
    <source>
        <dbReference type="ARBA" id="ARBA00023157"/>
    </source>
</evidence>
<dbReference type="Proteomes" id="UP000584374">
    <property type="component" value="Unassembled WGS sequence"/>
</dbReference>
<evidence type="ECO:0000313" key="12">
    <source>
        <dbReference type="Proteomes" id="UP000584374"/>
    </source>
</evidence>
<dbReference type="InterPro" id="IPR036819">
    <property type="entry name" value="Subtilisin_inhibitor-like_sf"/>
</dbReference>
<dbReference type="EMBL" id="JACHIW010000001">
    <property type="protein sequence ID" value="MBB5152483.1"/>
    <property type="molecule type" value="Genomic_DNA"/>
</dbReference>
<dbReference type="Gene3D" id="3.30.350.10">
    <property type="entry name" value="Subtilisin inhibitor-like"/>
    <property type="match status" value="1"/>
</dbReference>
<evidence type="ECO:0000313" key="11">
    <source>
        <dbReference type="EMBL" id="MBB5152483.1"/>
    </source>
</evidence>
<comment type="subcellular location">
    <subcellularLocation>
        <location evidence="1">Secreted</location>
    </subcellularLocation>
</comment>
<dbReference type="InterPro" id="IPR000691">
    <property type="entry name" value="Prot_inh_I16_SSI"/>
</dbReference>
<evidence type="ECO:0000256" key="2">
    <source>
        <dbReference type="ARBA" id="ARBA00010472"/>
    </source>
</evidence>
<keyword evidence="9" id="KW-0732">Signal</keyword>
<reference evidence="11 12" key="1">
    <citation type="submission" date="2020-08" db="EMBL/GenBank/DDBJ databases">
        <title>Sequencing the genomes of 1000 actinobacteria strains.</title>
        <authorList>
            <person name="Klenk H.-P."/>
        </authorList>
    </citation>
    <scope>NUCLEOTIDE SEQUENCE [LARGE SCALE GENOMIC DNA]</scope>
    <source>
        <strain evidence="11 12">DSM 45584</strain>
    </source>
</reference>
<keyword evidence="6 8" id="KW-0722">Serine protease inhibitor</keyword>